<dbReference type="SUPFAM" id="SSF47459">
    <property type="entry name" value="HLH, helix-loop-helix DNA-binding domain"/>
    <property type="match status" value="1"/>
</dbReference>
<dbReference type="PANTHER" id="PTHR23349:SF50">
    <property type="entry name" value="PROTEIN TWIST"/>
    <property type="match status" value="1"/>
</dbReference>
<evidence type="ECO:0000256" key="7">
    <source>
        <dbReference type="SAM" id="MobiDB-lite"/>
    </source>
</evidence>
<evidence type="ECO:0000313" key="10">
    <source>
        <dbReference type="Proteomes" id="UP001557470"/>
    </source>
</evidence>
<dbReference type="PANTHER" id="PTHR23349">
    <property type="entry name" value="BASIC HELIX-LOOP-HELIX TRANSCRIPTION FACTOR, TWIST"/>
    <property type="match status" value="1"/>
</dbReference>
<keyword evidence="2" id="KW-0221">Differentiation</keyword>
<feature type="compositionally biased region" description="Polar residues" evidence="7">
    <location>
        <begin position="76"/>
        <end position="86"/>
    </location>
</feature>
<evidence type="ECO:0000256" key="2">
    <source>
        <dbReference type="ARBA" id="ARBA00022782"/>
    </source>
</evidence>
<keyword evidence="10" id="KW-1185">Reference proteome</keyword>
<reference evidence="9 10" key="1">
    <citation type="submission" date="2024-06" db="EMBL/GenBank/DDBJ databases">
        <authorList>
            <person name="Pan Q."/>
            <person name="Wen M."/>
            <person name="Jouanno E."/>
            <person name="Zahm M."/>
            <person name="Klopp C."/>
            <person name="Cabau C."/>
            <person name="Louis A."/>
            <person name="Berthelot C."/>
            <person name="Parey E."/>
            <person name="Roest Crollius H."/>
            <person name="Montfort J."/>
            <person name="Robinson-Rechavi M."/>
            <person name="Bouchez O."/>
            <person name="Lampietro C."/>
            <person name="Lopez Roques C."/>
            <person name="Donnadieu C."/>
            <person name="Postlethwait J."/>
            <person name="Bobe J."/>
            <person name="Verreycken H."/>
            <person name="Guiguen Y."/>
        </authorList>
    </citation>
    <scope>NUCLEOTIDE SEQUENCE [LARGE SCALE GENOMIC DNA]</scope>
    <source>
        <strain evidence="9">Up_M1</strain>
        <tissue evidence="9">Testis</tissue>
    </source>
</reference>
<keyword evidence="4" id="KW-0238">DNA-binding</keyword>
<keyword evidence="1" id="KW-0217">Developmental protein</keyword>
<protein>
    <recommendedName>
        <fullName evidence="8">BHLH domain-containing protein</fullName>
    </recommendedName>
</protein>
<proteinExistence type="predicted"/>
<accession>A0ABD0WEC4</accession>
<dbReference type="AlphaFoldDB" id="A0ABD0WEC4"/>
<dbReference type="Gene3D" id="4.10.280.10">
    <property type="entry name" value="Helix-loop-helix DNA-binding domain"/>
    <property type="match status" value="1"/>
</dbReference>
<evidence type="ECO:0000259" key="8">
    <source>
        <dbReference type="PROSITE" id="PS50888"/>
    </source>
</evidence>
<dbReference type="SMART" id="SM00353">
    <property type="entry name" value="HLH"/>
    <property type="match status" value="1"/>
</dbReference>
<dbReference type="InterPro" id="IPR050283">
    <property type="entry name" value="E-box_TF_Regulators"/>
</dbReference>
<organism evidence="9 10">
    <name type="scientific">Umbra pygmaea</name>
    <name type="common">Eastern mudminnow</name>
    <dbReference type="NCBI Taxonomy" id="75934"/>
    <lineage>
        <taxon>Eukaryota</taxon>
        <taxon>Metazoa</taxon>
        <taxon>Chordata</taxon>
        <taxon>Craniata</taxon>
        <taxon>Vertebrata</taxon>
        <taxon>Euteleostomi</taxon>
        <taxon>Actinopterygii</taxon>
        <taxon>Neopterygii</taxon>
        <taxon>Teleostei</taxon>
        <taxon>Protacanthopterygii</taxon>
        <taxon>Esociformes</taxon>
        <taxon>Umbridae</taxon>
        <taxon>Umbra</taxon>
    </lineage>
</organism>
<dbReference type="Proteomes" id="UP001557470">
    <property type="component" value="Unassembled WGS sequence"/>
</dbReference>
<evidence type="ECO:0000256" key="6">
    <source>
        <dbReference type="ARBA" id="ARBA00023242"/>
    </source>
</evidence>
<comment type="caution">
    <text evidence="9">The sequence shown here is derived from an EMBL/GenBank/DDBJ whole genome shotgun (WGS) entry which is preliminary data.</text>
</comment>
<evidence type="ECO:0000256" key="4">
    <source>
        <dbReference type="ARBA" id="ARBA00023125"/>
    </source>
</evidence>
<dbReference type="PROSITE" id="PS50888">
    <property type="entry name" value="BHLH"/>
    <property type="match status" value="1"/>
</dbReference>
<keyword evidence="3" id="KW-0805">Transcription regulation</keyword>
<keyword evidence="5" id="KW-0804">Transcription</keyword>
<gene>
    <name evidence="9" type="ORF">UPYG_G00335050</name>
</gene>
<feature type="compositionally biased region" description="Basic residues" evidence="7">
    <location>
        <begin position="31"/>
        <end position="46"/>
    </location>
</feature>
<evidence type="ECO:0000256" key="3">
    <source>
        <dbReference type="ARBA" id="ARBA00023015"/>
    </source>
</evidence>
<dbReference type="EMBL" id="JAGEUA010000011">
    <property type="protein sequence ID" value="KAL0962047.1"/>
    <property type="molecule type" value="Genomic_DNA"/>
</dbReference>
<dbReference type="InterPro" id="IPR036638">
    <property type="entry name" value="HLH_DNA-bd_sf"/>
</dbReference>
<evidence type="ECO:0000256" key="5">
    <source>
        <dbReference type="ARBA" id="ARBA00023163"/>
    </source>
</evidence>
<keyword evidence="6" id="KW-0539">Nucleus</keyword>
<sequence>MLGKLMSSPMGCRSPVDSTDNSEEESENHQRPRRGTRKHRAYQRRQRIQDKEPDETPDNPSPVEMGGKRWRGSDGSDISNVSSPSSCLDDVRSQRVVANVRERQRTQSLNEAFASLREIIPTMPSDKLSKIQTLKLATRYIDFLHHVLRSESLDPDEACSSAAASCVHGAHEHLSKAFSLWRMDGGAC</sequence>
<dbReference type="GO" id="GO:0030154">
    <property type="term" value="P:cell differentiation"/>
    <property type="evidence" value="ECO:0007669"/>
    <property type="project" value="UniProtKB-KW"/>
</dbReference>
<evidence type="ECO:0000256" key="1">
    <source>
        <dbReference type="ARBA" id="ARBA00022473"/>
    </source>
</evidence>
<name>A0ABD0WEC4_UMBPY</name>
<feature type="domain" description="BHLH" evidence="8">
    <location>
        <begin position="93"/>
        <end position="144"/>
    </location>
</feature>
<dbReference type="InterPro" id="IPR011598">
    <property type="entry name" value="bHLH_dom"/>
</dbReference>
<dbReference type="GO" id="GO:0003677">
    <property type="term" value="F:DNA binding"/>
    <property type="evidence" value="ECO:0007669"/>
    <property type="project" value="UniProtKB-KW"/>
</dbReference>
<dbReference type="FunFam" id="4.10.280.10:FF:000030">
    <property type="entry name" value="Twist transcription factor"/>
    <property type="match status" value="1"/>
</dbReference>
<evidence type="ECO:0000313" key="9">
    <source>
        <dbReference type="EMBL" id="KAL0962047.1"/>
    </source>
</evidence>
<dbReference type="Pfam" id="PF00010">
    <property type="entry name" value="HLH"/>
    <property type="match status" value="1"/>
</dbReference>
<feature type="region of interest" description="Disordered" evidence="7">
    <location>
        <begin position="1"/>
        <end position="87"/>
    </location>
</feature>